<keyword evidence="3" id="KW-0805">Transcription regulation</keyword>
<dbReference type="Proteomes" id="UP000026961">
    <property type="component" value="Chromosome 2"/>
</dbReference>
<feature type="compositionally biased region" description="Low complexity" evidence="7">
    <location>
        <begin position="118"/>
        <end position="130"/>
    </location>
</feature>
<dbReference type="GO" id="GO:0000978">
    <property type="term" value="F:RNA polymerase II cis-regulatory region sequence-specific DNA binding"/>
    <property type="evidence" value="ECO:0007669"/>
    <property type="project" value="TreeGrafter"/>
</dbReference>
<evidence type="ECO:0000313" key="9">
    <source>
        <dbReference type="EnsemblPlants" id="OGLUM02G21200.1"/>
    </source>
</evidence>
<protein>
    <recommendedName>
        <fullName evidence="8">BHLH domain-containing protein</fullName>
    </recommendedName>
</protein>
<dbReference type="GO" id="GO:0080147">
    <property type="term" value="P:root hair cell development"/>
    <property type="evidence" value="ECO:0007669"/>
    <property type="project" value="UniProtKB-ARBA"/>
</dbReference>
<dbReference type="FunFam" id="4.10.280.10:FF:000017">
    <property type="entry name" value="Transcription factor bHLH66"/>
    <property type="match status" value="1"/>
</dbReference>
<keyword evidence="4" id="KW-0238">DNA-binding</keyword>
<evidence type="ECO:0000256" key="1">
    <source>
        <dbReference type="ARBA" id="ARBA00004123"/>
    </source>
</evidence>
<dbReference type="GO" id="GO:0000981">
    <property type="term" value="F:DNA-binding transcription factor activity, RNA polymerase II-specific"/>
    <property type="evidence" value="ECO:0007669"/>
    <property type="project" value="TreeGrafter"/>
</dbReference>
<dbReference type="STRING" id="40148.A0A0D9YTT3"/>
<dbReference type="GO" id="GO:0046983">
    <property type="term" value="F:protein dimerization activity"/>
    <property type="evidence" value="ECO:0007669"/>
    <property type="project" value="InterPro"/>
</dbReference>
<feature type="domain" description="BHLH" evidence="8">
    <location>
        <begin position="288"/>
        <end position="337"/>
    </location>
</feature>
<evidence type="ECO:0000313" key="10">
    <source>
        <dbReference type="Proteomes" id="UP000026961"/>
    </source>
</evidence>
<feature type="compositionally biased region" description="Low complexity" evidence="7">
    <location>
        <begin position="265"/>
        <end position="279"/>
    </location>
</feature>
<dbReference type="HOGENOM" id="CLU_044413_0_0_1"/>
<dbReference type="InterPro" id="IPR036638">
    <property type="entry name" value="HLH_DNA-bd_sf"/>
</dbReference>
<evidence type="ECO:0000256" key="2">
    <source>
        <dbReference type="ARBA" id="ARBA00005510"/>
    </source>
</evidence>
<keyword evidence="10" id="KW-1185">Reference proteome</keyword>
<accession>A0A0D9YTT3</accession>
<comment type="similarity">
    <text evidence="2">Belongs to the bHLH protein family.</text>
</comment>
<feature type="region of interest" description="Disordered" evidence="7">
    <location>
        <begin position="487"/>
        <end position="531"/>
    </location>
</feature>
<dbReference type="PANTHER" id="PTHR16223">
    <property type="entry name" value="TRANSCRIPTION FACTOR BHLH83-RELATED"/>
    <property type="match status" value="1"/>
</dbReference>
<dbReference type="SUPFAM" id="SSF47459">
    <property type="entry name" value="HLH, helix-loop-helix DNA-binding domain"/>
    <property type="match status" value="1"/>
</dbReference>
<reference evidence="9" key="2">
    <citation type="submission" date="2018-05" db="EMBL/GenBank/DDBJ databases">
        <title>OgluRS3 (Oryza glumaepatula Reference Sequence Version 3).</title>
        <authorList>
            <person name="Zhang J."/>
            <person name="Kudrna D."/>
            <person name="Lee S."/>
            <person name="Talag J."/>
            <person name="Welchert J."/>
            <person name="Wing R.A."/>
        </authorList>
    </citation>
    <scope>NUCLEOTIDE SEQUENCE [LARGE SCALE GENOMIC DNA]</scope>
</reference>
<feature type="region of interest" description="Disordered" evidence="7">
    <location>
        <begin position="260"/>
        <end position="293"/>
    </location>
</feature>
<dbReference type="InterPro" id="IPR011598">
    <property type="entry name" value="bHLH_dom"/>
</dbReference>
<dbReference type="PANTHER" id="PTHR16223:SF215">
    <property type="entry name" value="OS02G0564700 PROTEIN"/>
    <property type="match status" value="1"/>
</dbReference>
<feature type="compositionally biased region" description="Basic and acidic residues" evidence="7">
    <location>
        <begin position="497"/>
        <end position="531"/>
    </location>
</feature>
<keyword evidence="6" id="KW-0539">Nucleus</keyword>
<organism evidence="9">
    <name type="scientific">Oryza glumipatula</name>
    <dbReference type="NCBI Taxonomy" id="40148"/>
    <lineage>
        <taxon>Eukaryota</taxon>
        <taxon>Viridiplantae</taxon>
        <taxon>Streptophyta</taxon>
        <taxon>Embryophyta</taxon>
        <taxon>Tracheophyta</taxon>
        <taxon>Spermatophyta</taxon>
        <taxon>Magnoliopsida</taxon>
        <taxon>Liliopsida</taxon>
        <taxon>Poales</taxon>
        <taxon>Poaceae</taxon>
        <taxon>BOP clade</taxon>
        <taxon>Oryzoideae</taxon>
        <taxon>Oryzeae</taxon>
        <taxon>Oryzinae</taxon>
        <taxon>Oryza</taxon>
    </lineage>
</organism>
<evidence type="ECO:0000256" key="7">
    <source>
        <dbReference type="SAM" id="MobiDB-lite"/>
    </source>
</evidence>
<evidence type="ECO:0000256" key="3">
    <source>
        <dbReference type="ARBA" id="ARBA00023015"/>
    </source>
</evidence>
<evidence type="ECO:0000256" key="4">
    <source>
        <dbReference type="ARBA" id="ARBA00023125"/>
    </source>
</evidence>
<name>A0A0D9YTT3_9ORYZ</name>
<feature type="region of interest" description="Disordered" evidence="7">
    <location>
        <begin position="417"/>
        <end position="439"/>
    </location>
</feature>
<proteinExistence type="inferred from homology"/>
<evidence type="ECO:0000259" key="8">
    <source>
        <dbReference type="PROSITE" id="PS50888"/>
    </source>
</evidence>
<dbReference type="InterPro" id="IPR045843">
    <property type="entry name" value="IND-like"/>
</dbReference>
<reference evidence="9" key="1">
    <citation type="submission" date="2015-04" db="UniProtKB">
        <authorList>
            <consortium name="EnsemblPlants"/>
        </authorList>
    </citation>
    <scope>IDENTIFICATION</scope>
</reference>
<keyword evidence="5" id="KW-0804">Transcription</keyword>
<dbReference type="Gene3D" id="4.10.280.10">
    <property type="entry name" value="Helix-loop-helix DNA-binding domain"/>
    <property type="match status" value="1"/>
</dbReference>
<dbReference type="Pfam" id="PF00010">
    <property type="entry name" value="HLH"/>
    <property type="match status" value="1"/>
</dbReference>
<dbReference type="AlphaFoldDB" id="A0A0D9YTT3"/>
<dbReference type="PROSITE" id="PS50888">
    <property type="entry name" value="BHLH"/>
    <property type="match status" value="1"/>
</dbReference>
<feature type="region of interest" description="Disordered" evidence="7">
    <location>
        <begin position="115"/>
        <end position="137"/>
    </location>
</feature>
<evidence type="ECO:0000256" key="5">
    <source>
        <dbReference type="ARBA" id="ARBA00023163"/>
    </source>
</evidence>
<sequence length="531" mass="55778">MGGFAYPFTPSPAWSRDAVFAGSPWAAGGVSSLADALVSYGAVDDEEAAFLGKTAASSPSTARLHEQQQLLLEAELLRHGDGLGFAAMDDDGGAAMLGALEPCAMPLTDSGGPPVICSSSSNDSSGSEHSAAMPAGGGFLVGEQQQHVPPAAYAAGGVLPSMAAGEETPQSFGFGSLFNGDLLQEANVSKYHHHQQQQQLGVVPSSQPHHLNEFSSGLHHLNLSSLISGPLASFNATQSHRQSAEACGSKNGGAAPFVNLSEVLPKGNGSSSAGNGAPKPRVRARRGQATDPHSIAERLRREKISDRMKDLQELVPNSNKTNKASMLDEIIDYVKFLQLQVKVLSMSRLGAAEAVVPLLTETQTEVNQKNQFTPHSNLYTALLMQSGQRTGAVNPVKHNALKDLLKLLMQSPGFLLSPRSSSGERQAGAGAVTGGLPGDQPELLDGGAMFEQEVVKLMEDNMTTAMQYLQSKGLCLMPVALASAISAQKGTSSAAVRPEKKNGGDEEDVKGEFDAPRRPPVGRPKEMRSRV</sequence>
<dbReference type="SMART" id="SM00353">
    <property type="entry name" value="HLH"/>
    <property type="match status" value="1"/>
</dbReference>
<dbReference type="eggNOG" id="ENOG502QRMQ">
    <property type="taxonomic scope" value="Eukaryota"/>
</dbReference>
<evidence type="ECO:0000256" key="6">
    <source>
        <dbReference type="ARBA" id="ARBA00023242"/>
    </source>
</evidence>
<dbReference type="EnsemblPlants" id="OGLUM02G21200.1">
    <property type="protein sequence ID" value="OGLUM02G21200.1"/>
    <property type="gene ID" value="OGLUM02G21200"/>
</dbReference>
<dbReference type="Gramene" id="OGLUM02G21200.1">
    <property type="protein sequence ID" value="OGLUM02G21200.1"/>
    <property type="gene ID" value="OGLUM02G21200"/>
</dbReference>
<comment type="subcellular location">
    <subcellularLocation>
        <location evidence="1">Nucleus</location>
    </subcellularLocation>
</comment>
<dbReference type="GO" id="GO:0005634">
    <property type="term" value="C:nucleus"/>
    <property type="evidence" value="ECO:0007669"/>
    <property type="project" value="UniProtKB-SubCell"/>
</dbReference>